<dbReference type="PROSITE" id="PS50853">
    <property type="entry name" value="FN3"/>
    <property type="match status" value="5"/>
</dbReference>
<evidence type="ECO:0000256" key="1">
    <source>
        <dbReference type="ARBA" id="ARBA00022737"/>
    </source>
</evidence>
<feature type="domain" description="Fibronectin type-III" evidence="3">
    <location>
        <begin position="205"/>
        <end position="294"/>
    </location>
</feature>
<dbReference type="EMBL" id="DXGG01000044">
    <property type="protein sequence ID" value="HIW86887.1"/>
    <property type="molecule type" value="Genomic_DNA"/>
</dbReference>
<evidence type="ECO:0000259" key="3">
    <source>
        <dbReference type="PROSITE" id="PS50853"/>
    </source>
</evidence>
<organism evidence="4 5">
    <name type="scientific">Candidatus Onthomorpha intestinigallinarum</name>
    <dbReference type="NCBI Taxonomy" id="2840880"/>
    <lineage>
        <taxon>Bacteria</taxon>
        <taxon>Pseudomonadati</taxon>
        <taxon>Bacteroidota</taxon>
        <taxon>Bacteroidia</taxon>
        <taxon>Bacteroidales</taxon>
        <taxon>Candidatus Onthomorpha</taxon>
    </lineage>
</organism>
<dbReference type="Pfam" id="PF00041">
    <property type="entry name" value="fn3"/>
    <property type="match status" value="3"/>
</dbReference>
<feature type="chain" id="PRO_5038963724" evidence="2">
    <location>
        <begin position="20"/>
        <end position="1654"/>
    </location>
</feature>
<feature type="non-terminal residue" evidence="4">
    <location>
        <position position="1654"/>
    </location>
</feature>
<protein>
    <submittedName>
        <fullName evidence="4">Fibronectin type III domain-containing protein</fullName>
    </submittedName>
</protein>
<dbReference type="InterPro" id="IPR050991">
    <property type="entry name" value="ECM_Regulatory_Proteins"/>
</dbReference>
<evidence type="ECO:0000313" key="4">
    <source>
        <dbReference type="EMBL" id="HIW86887.1"/>
    </source>
</evidence>
<proteinExistence type="predicted"/>
<dbReference type="PANTHER" id="PTHR46708">
    <property type="entry name" value="TENASCIN"/>
    <property type="match status" value="1"/>
</dbReference>
<dbReference type="NCBIfam" id="NF038128">
    <property type="entry name" value="choice_anch_J"/>
    <property type="match status" value="2"/>
</dbReference>
<comment type="caution">
    <text evidence="4">The sequence shown here is derived from an EMBL/GenBank/DDBJ whole genome shotgun (WGS) entry which is preliminary data.</text>
</comment>
<dbReference type="Gene3D" id="2.60.120.200">
    <property type="match status" value="3"/>
</dbReference>
<reference evidence="4" key="1">
    <citation type="journal article" date="2021" name="PeerJ">
        <title>Extensive microbial diversity within the chicken gut microbiome revealed by metagenomics and culture.</title>
        <authorList>
            <person name="Gilroy R."/>
            <person name="Ravi A."/>
            <person name="Getino M."/>
            <person name="Pursley I."/>
            <person name="Horton D.L."/>
            <person name="Alikhan N.F."/>
            <person name="Baker D."/>
            <person name="Gharbi K."/>
            <person name="Hall N."/>
            <person name="Watson M."/>
            <person name="Adriaenssens E.M."/>
            <person name="Foster-Nyarko E."/>
            <person name="Jarju S."/>
            <person name="Secka A."/>
            <person name="Antonio M."/>
            <person name="Oren A."/>
            <person name="Chaudhuri R.R."/>
            <person name="La Ragione R."/>
            <person name="Hildebrand F."/>
            <person name="Pallen M.J."/>
        </authorList>
    </citation>
    <scope>NUCLEOTIDE SEQUENCE</scope>
    <source>
        <strain evidence="4">Gambia16-930</strain>
    </source>
</reference>
<reference evidence="4" key="2">
    <citation type="submission" date="2021-04" db="EMBL/GenBank/DDBJ databases">
        <authorList>
            <person name="Gilroy R."/>
        </authorList>
    </citation>
    <scope>NUCLEOTIDE SEQUENCE</scope>
    <source>
        <strain evidence="4">Gambia16-930</strain>
    </source>
</reference>
<keyword evidence="2" id="KW-0732">Signal</keyword>
<feature type="domain" description="Fibronectin type-III" evidence="3">
    <location>
        <begin position="1036"/>
        <end position="1130"/>
    </location>
</feature>
<feature type="domain" description="Fibronectin type-III" evidence="3">
    <location>
        <begin position="484"/>
        <end position="575"/>
    </location>
</feature>
<name>A0A9D1RHS3_9BACT</name>
<dbReference type="Gene3D" id="2.60.40.10">
    <property type="entry name" value="Immunoglobulins"/>
    <property type="match status" value="5"/>
</dbReference>
<feature type="signal peptide" evidence="2">
    <location>
        <begin position="1"/>
        <end position="19"/>
    </location>
</feature>
<evidence type="ECO:0000256" key="2">
    <source>
        <dbReference type="SAM" id="SignalP"/>
    </source>
</evidence>
<feature type="domain" description="Fibronectin type-III" evidence="3">
    <location>
        <begin position="1328"/>
        <end position="1417"/>
    </location>
</feature>
<gene>
    <name evidence="4" type="ORF">IAC47_01230</name>
</gene>
<keyword evidence="1" id="KW-0677">Repeat</keyword>
<accession>A0A9D1RHS3</accession>
<sequence length="1654" mass="182660">MKRFLLFAMAMAFAIQLSAQEETTYAVGEYGTGTSYSVPANNYFCYSYTQSIYPLDSLQPGLIMAISYKYAHTAPVTINPTTIYMAEVARSSFGSTNDYEPLNNLTEVFSGTVTFSQGWVRIDLDEPFNYTGEGNLLVAYLNGKGSYEDQSYVFNTFPITSASIDFYADEPPISPSQPSGSRNVNNFVPNTKFHMLPEGSQFCFRPLNVTVSDISSTSAEITWSANANTLASEYGVSYKEEGTEQWIELSAVSGTSVNLTDLAPYTRYEVKVWSVCPDGNSEEVIRSFCTYPDESMIQTIPHYEDFDNFEEELVWDIHNGMGMNQWYCGTVVNNTMTEDGVLTESGRAMYISNDDGMTNSFLNTSSSISYFSTFIEFGENDNGFNLNFDRKQKGDNYNFDYLRIYLVDVDEELSSTRLPDDEYAITDKLVSTNNIWVKEYVLIPGSYSNTTKKIVFAWSNDAYDGDNPPAAIDNIAITNLYCDFVTDVTVEPQDEGDFVSVEVNVTDANENTTEYIVEYKLETENSWTYYSSIDNPISVPDLLHGSRYDLRVLAVCDGTDTSFVSDIISFNTPCAPIINLPYTMSFEDTFQGADGIIGNEIMPLCWYNINGGYPYVQWSSSANSYPAYYYDGVQSLYFSGYEYDGNFVFSDWVISPIFELTGNERINFKAKAITSNNSPVVKVYARDVSEGDITSMADTATFTLIDEIPLIVSSDFEDYEIGLTAYTGNTRFALVVDKASSSFFIDSLTVSALSDCPNVYLLDAYPASTTSVAVDFGTSNGNGSGWILAYGQAATMEDFDPDMASSTIDISSSEDVPYILEGLNTGETYYFAVKQNCDGGMFSAPVSVTLPNNTTPLPYEQDFENVENISEWTFVSSANNGWAVGSAVNNTTGGSNSLYVSNDYGETNAYTSPSMYEGEYVYATMNVEFGEGTGFALSYDWKAGGSYENYMNVYLIPIDLELFNTSAPVSSYKINSDTQYGEMSWTRDTIVLDGSYANKVMKLVFMWKSYGSWDGTTYNPPAAVDNISLTTRGCVEVTNLTLTSEDMGESANMTVSFTNPNDVGTYTIEYKQADDSEWITISDLTENTYVIEDLLYGTEYDVKVMTICSEESYSNYVESSAYTFCSSLETPWSETFVSDVTISPCWSKAKGLLPNGTIQSSSLTSVTGYWNHSTSIVGGISDGRMRLNLYGIDNNYWLITPSIDLGDGSTTYQITADVMLTSFSGVDNDPIPAPDDRFAILVSTDNGSTWSSANALIYADNDEDTEHNFSVFGRTPTRAVFKLVDANDDPITGIVKFAFYGESTQNNGGDNYLYIDNIEVSEWSECQSPYGLTVSNLTYNSASLAFVEPGNATEWEYVLVEEGEDIEMADAVTAFTNPIELTDLEGNTTYTVKVRSVCSEDVTSSFSQSFSFTTKCAPMTEFPWTESFESITADNELPACMEATNLGDKVTTYFTAPIDYNRQARTGSKFASFAYSSDDYIFTPTFELTGGGEYTFSFWYITDGLSGWTTLEAKLCSGQTESDILSTIGTSVTSPANETYQQYVATFTPEEDGVYSIAIHCVATGFPWYLSIDDLSLTEGGEVVEPEPCVEPTSLTVANVTETTAELTWTAGGSESSWQVRLGEDGEAVDVTATSHTFTELTAGTQYTAYVRAN</sequence>
<dbReference type="InterPro" id="IPR036116">
    <property type="entry name" value="FN3_sf"/>
</dbReference>
<evidence type="ECO:0000313" key="5">
    <source>
        <dbReference type="Proteomes" id="UP000824267"/>
    </source>
</evidence>
<dbReference type="CDD" id="cd00063">
    <property type="entry name" value="FN3"/>
    <property type="match status" value="3"/>
</dbReference>
<feature type="domain" description="Fibronectin type-III" evidence="3">
    <location>
        <begin position="1591"/>
        <end position="1654"/>
    </location>
</feature>
<dbReference type="PANTHER" id="PTHR46708:SF2">
    <property type="entry name" value="FIBRONECTIN TYPE-III DOMAIN-CONTAINING PROTEIN"/>
    <property type="match status" value="1"/>
</dbReference>
<dbReference type="Proteomes" id="UP000824267">
    <property type="component" value="Unassembled WGS sequence"/>
</dbReference>
<dbReference type="SUPFAM" id="SSF49265">
    <property type="entry name" value="Fibronectin type III"/>
    <property type="match status" value="3"/>
</dbReference>
<dbReference type="InterPro" id="IPR003961">
    <property type="entry name" value="FN3_dom"/>
</dbReference>
<dbReference type="SMART" id="SM00060">
    <property type="entry name" value="FN3"/>
    <property type="match status" value="5"/>
</dbReference>
<dbReference type="InterPro" id="IPR013783">
    <property type="entry name" value="Ig-like_fold"/>
</dbReference>